<gene>
    <name evidence="1" type="ORF">LPJ66_004720</name>
</gene>
<evidence type="ECO:0000313" key="1">
    <source>
        <dbReference type="EMBL" id="KAJ1895225.1"/>
    </source>
</evidence>
<comment type="caution">
    <text evidence="1">The sequence shown here is derived from an EMBL/GenBank/DDBJ whole genome shotgun (WGS) entry which is preliminary data.</text>
</comment>
<protein>
    <submittedName>
        <fullName evidence="1">Uncharacterized protein</fullName>
    </submittedName>
</protein>
<organism evidence="1 2">
    <name type="scientific">Kickxella alabastrina</name>
    <dbReference type="NCBI Taxonomy" id="61397"/>
    <lineage>
        <taxon>Eukaryota</taxon>
        <taxon>Fungi</taxon>
        <taxon>Fungi incertae sedis</taxon>
        <taxon>Zoopagomycota</taxon>
        <taxon>Kickxellomycotina</taxon>
        <taxon>Kickxellomycetes</taxon>
        <taxon>Kickxellales</taxon>
        <taxon>Kickxellaceae</taxon>
        <taxon>Kickxella</taxon>
    </lineage>
</organism>
<keyword evidence="2" id="KW-1185">Reference proteome</keyword>
<sequence>MGKLHGCEDIIVDPETGFAYLACGSLKPRQHWLHPDDEYDFANEVEKDRIFVIDEADNYIEIKTYEREVDRALKPFSQDLRVHGFDIYWDPADSNDMTFMLVNHQLDHAAVSIFSYKRGSNYMVHVETVRSSLLKSPNNIVAMSKRAFYATNDMKYTGGILRTVSNNLRLANGHVVYRNSLGEFNIAADNIKYPNGIAKDKNLIYVASCTDPGIQIYRSNVNGSLEYQGRTLFWNSIPDNIHVDHSTGQLYCTSFLKVSQTHRYFKSPSLNTTATAGTKILRLTPRDDLRQGFDTETLLIDSGVLMPTATIAAVQRRNQIQRLLIGCAVCNFLVVCDSPI</sequence>
<name>A0ACC1IHW7_9FUNG</name>
<proteinExistence type="predicted"/>
<evidence type="ECO:0000313" key="2">
    <source>
        <dbReference type="Proteomes" id="UP001150581"/>
    </source>
</evidence>
<accession>A0ACC1IHW7</accession>
<reference evidence="1" key="1">
    <citation type="submission" date="2022-07" db="EMBL/GenBank/DDBJ databases">
        <title>Phylogenomic reconstructions and comparative analyses of Kickxellomycotina fungi.</title>
        <authorList>
            <person name="Reynolds N.K."/>
            <person name="Stajich J.E."/>
            <person name="Barry K."/>
            <person name="Grigoriev I.V."/>
            <person name="Crous P."/>
            <person name="Smith M.E."/>
        </authorList>
    </citation>
    <scope>NUCLEOTIDE SEQUENCE</scope>
    <source>
        <strain evidence="1">Benny 63K</strain>
    </source>
</reference>
<dbReference type="Proteomes" id="UP001150581">
    <property type="component" value="Unassembled WGS sequence"/>
</dbReference>
<dbReference type="EMBL" id="JANBPG010000593">
    <property type="protein sequence ID" value="KAJ1895225.1"/>
    <property type="molecule type" value="Genomic_DNA"/>
</dbReference>